<protein>
    <submittedName>
        <fullName evidence="2">Transglutaminase family protein</fullName>
    </submittedName>
</protein>
<accession>A0A5J5J9Q6</accession>
<evidence type="ECO:0000313" key="3">
    <source>
        <dbReference type="Proteomes" id="UP000325827"/>
    </source>
</evidence>
<dbReference type="Proteomes" id="UP000325827">
    <property type="component" value="Unassembled WGS sequence"/>
</dbReference>
<evidence type="ECO:0000313" key="2">
    <source>
        <dbReference type="EMBL" id="KAA9111543.1"/>
    </source>
</evidence>
<dbReference type="InterPro" id="IPR018667">
    <property type="entry name" value="DUF2126"/>
</dbReference>
<dbReference type="Pfam" id="PF08379">
    <property type="entry name" value="Bact_transglu_N"/>
    <property type="match status" value="1"/>
</dbReference>
<feature type="domain" description="Transglutaminase-like" evidence="1">
    <location>
        <begin position="175"/>
        <end position="251"/>
    </location>
</feature>
<dbReference type="SUPFAM" id="SSF54001">
    <property type="entry name" value="Cysteine proteinases"/>
    <property type="match status" value="1"/>
</dbReference>
<proteinExistence type="predicted"/>
<reference evidence="3" key="1">
    <citation type="submission" date="2019-09" db="EMBL/GenBank/DDBJ databases">
        <title>Mumia zhuanghuii sp. nov. isolated from the intestinal contents of plateau pika (Ochotona curzoniae) in the Qinghai-Tibet plateau of China.</title>
        <authorList>
            <person name="Tian Z."/>
        </authorList>
    </citation>
    <scope>NUCLEOTIDE SEQUENCE [LARGE SCALE GENOMIC DNA]</scope>
    <source>
        <strain evidence="3">JCM 30598</strain>
    </source>
</reference>
<dbReference type="SMART" id="SM00460">
    <property type="entry name" value="TGc"/>
    <property type="match status" value="1"/>
</dbReference>
<dbReference type="EMBL" id="VYSA01000001">
    <property type="protein sequence ID" value="KAA9111543.1"/>
    <property type="molecule type" value="Genomic_DNA"/>
</dbReference>
<dbReference type="Gene3D" id="3.10.620.30">
    <property type="match status" value="1"/>
</dbReference>
<dbReference type="RefSeq" id="WP_150448311.1">
    <property type="nucleotide sequence ID" value="NZ_VYSA01000001.1"/>
</dbReference>
<gene>
    <name evidence="2" type="ORF">F6B43_08265</name>
</gene>
<keyword evidence="3" id="KW-1185">Reference proteome</keyword>
<dbReference type="AlphaFoldDB" id="A0A5J5J9Q6"/>
<dbReference type="PANTHER" id="PTHR33490:SF1">
    <property type="entry name" value="SLL1233 PROTEIN"/>
    <property type="match status" value="1"/>
</dbReference>
<sequence length="1141" mass="124476">MSIKVSLTHFTGYEFARPVKVTPHVVRLRPAPHSRTPIEAYSLDVSPKEHFINWQQDPFGNWVARLVFPDKIDHLSITVGLVADLMVINPFDFFIEEYAERFPFEYEPGLKADLAPYLRPVDDSDGADAWRRRLPPLPPEGVPMVQFLAGLNSAVNRDVAYDVRMEPGVQTPDLTLERAIGSCRDSAWLLVSLLRQYGLAARFVSGYLVQLAADQKSLDGPSGPEADFTDLHAWTEVYVPGAGWIGMDPTSALFAGEGHIPLSATPHPSSAAPIEGATEPVEVAFAFRNEVLRIHEDPRTTKPYTDDQWERIDALGAAVDERLAAGDVRLTMGGEPTFVALDDATSKEWNTDADGPHKRELAGGLAERLRATYALGGVVHRGQGKWYPGEPLPRWNIALQWRTDGVPLWNDPALFADPWAKDAPAAVAAKAAAAAADAEKNEVPGPALRAARAAAEAAAAEAAEVSAAAVRQAESLARTITAVLGLPNRQLIPAYEDPLAVIAADLRTPDGPAPGEPEPGTDDVARLDDRVGEPTGWVLPLTTDDDWTSPSWTFRRGRLVLIPGSSAVGLRLPLDAVSWVDPEHPGEPSYLEAGPTRAPGVPEVTVVAADGAPTTALAIESRDGELYVFLPPTLTLEAYADLLAVIERAVQIVGCRIVLEGYGPPPDPRLNQLVVTPDPGVIEVNVQPTSSWNELRDLTLTLYDEAKQSRLATEKFDLDGLHTGTGGGNHITLGGTQPVDSPLLRRPDLLASLVTYWQRHPSLSYLFSGRFIGPTSQAPRFDEGRPEAVYEMEIALQQVARLVEHANSIDQHPSPWGVDRALRHLLTDLTGNTHRAEFCIDKLYSPDSSRGRLGLLELRGFEMPPHPQLALVQALLVRSLVAMFWEKPYRAPLVRWGTRLHEDFLLPHGASADIAEVVADLRAHGIPFEDTWLDAFTEFRFPRIGMARVSSGLGGALSPTEARSIELELRQAIEPWNVLGEEATAGGMSRYVDSSVERVQVKVRGIDPHRHVVTCQNIPVPLIPTGRSAEYYAGVRYRAWAPWSALHPSIPVHAPLVFDVVDTESAVSLGGATYHVVHPGGRAYHSPPINANEAEARRASRFEPHGHTAGRLDVAALQEAARRAYSPDYPHTLDLRRVTAP</sequence>
<dbReference type="Pfam" id="PF01841">
    <property type="entry name" value="Transglut_core"/>
    <property type="match status" value="1"/>
</dbReference>
<dbReference type="Pfam" id="PF09899">
    <property type="entry name" value="DUF2126"/>
    <property type="match status" value="2"/>
</dbReference>
<dbReference type="InterPro" id="IPR002931">
    <property type="entry name" value="Transglutaminase-like"/>
</dbReference>
<evidence type="ECO:0000259" key="1">
    <source>
        <dbReference type="SMART" id="SM00460"/>
    </source>
</evidence>
<dbReference type="InterPro" id="IPR013589">
    <property type="entry name" value="Bac_transglu_N"/>
</dbReference>
<dbReference type="PANTHER" id="PTHR33490">
    <property type="entry name" value="BLR5614 PROTEIN-RELATED"/>
    <property type="match status" value="1"/>
</dbReference>
<organism evidence="2 3">
    <name type="scientific">Microbacterium rhizomatis</name>
    <dbReference type="NCBI Taxonomy" id="1631477"/>
    <lineage>
        <taxon>Bacteria</taxon>
        <taxon>Bacillati</taxon>
        <taxon>Actinomycetota</taxon>
        <taxon>Actinomycetes</taxon>
        <taxon>Micrococcales</taxon>
        <taxon>Microbacteriaceae</taxon>
        <taxon>Microbacterium</taxon>
    </lineage>
</organism>
<comment type="caution">
    <text evidence="2">The sequence shown here is derived from an EMBL/GenBank/DDBJ whole genome shotgun (WGS) entry which is preliminary data.</text>
</comment>
<dbReference type="InterPro" id="IPR038765">
    <property type="entry name" value="Papain-like_cys_pep_sf"/>
</dbReference>
<name>A0A5J5J9Q6_9MICO</name>
<dbReference type="OrthoDB" id="9804023at2"/>